<evidence type="ECO:0000313" key="10">
    <source>
        <dbReference type="WBParaSite" id="HNAJ_0000004601-mRNA-1"/>
    </source>
</evidence>
<evidence type="ECO:0000259" key="7">
    <source>
        <dbReference type="PROSITE" id="PS50835"/>
    </source>
</evidence>
<keyword evidence="9" id="KW-1185">Reference proteome</keyword>
<proteinExistence type="predicted"/>
<dbReference type="STRING" id="102285.A0A0R3SZV7"/>
<reference evidence="10" key="1">
    <citation type="submission" date="2016-04" db="UniProtKB">
        <authorList>
            <consortium name="WormBaseParasite"/>
        </authorList>
    </citation>
    <scope>IDENTIFICATION</scope>
</reference>
<dbReference type="InterPro" id="IPR013783">
    <property type="entry name" value="Ig-like_fold"/>
</dbReference>
<dbReference type="SUPFAM" id="SSF48726">
    <property type="entry name" value="Immunoglobulin"/>
    <property type="match status" value="1"/>
</dbReference>
<sequence>MSMAYLCLFNISEEDEVVVSVTGDVEDNAFTGIKGGDGNLICAARNRTSAQELTPEEVTYGWEFEINGQWHVLERVSGDVASKIAQSTDPNNPQAVLLQLKGLSGVTKWTRARCSVVTKDKPSEKTFYSTPFTSGKAFDPSTTDGQFVVDPDVSVRVHGYDEDYTVISKEGDDRTLKCSAIDMNTGLPIDNVEFTWDLRTVDDQPLISNKLAQQVRVVDGELHLSGLKTSSKTARARCLAIIPETDKVPESEPKKKRPFHSSPVVRFQVSPLTEEVPTEPKIDISNLKIEVIGISPSGSLTGIEDENKTLDCIVTNKYTGVPIAEDISFGWVLATGPDNQPFELNRLAENVKFEESKLILSGLRSTGQYTGGLRGQCIIYPLGGNTAVVPMVKSDVFAIHIYPKPSVDSKEPKEPEDSKDKGLPDQWIPGSEPKDAVVVIIHELNRDGEFEGNVGSEATLTCVAHDTKTQEQLKVGSPGDRISPTFGWEVRDANTGEELGFNQLASGQVSMTQTSPSVDAPDASAGSRLRLEGLKSTVGKSLQGRCTVSLNGQRYRSAYFPISIGGKRVPGSVVTVDDIPGYYGKPFCLKCFYALFKLIGFYSNFGCISEGDNAVAVVVSGLNSDGEKVVYSGEDAVLSCTAMNFKSKIPLPDKSVFYGWKFVNAEGHELPPERLESIKAEGNTLTLTKVTYTTGEGGNPEPIYGWCVVGVKHQTGLPGLRHYRSDTFTVHPNGEGAGEPVIPDKPDIRVSVSNVGGDEDFLIRAGEDIEMQATVTDSKTGEKVPNDRVRIGWEWTDVGGARPINLGEFAAGGEELTPEGGYNAYEVNLPQPVRGRAVVTYSLPEEGKEWRYTSPYFFLSPDREGDEAPREILFDEANDKNVILKITGLNDKNQFVVPKDSEGSITVEAQDATSGTALTKETDPAIIGYGWDVTDVNGLPTHSGNLADQIKMDPNTGILSISNLKTDGQKVLLRMTALVETNKTVGEKIVTERKRYKSDSIPLISEGDTWPEESGMDISGKDVTVSIEGLKEGNLVVNPGENAELKAVVKVTLTSEVREVYKSDQVRLRNRLAKLKIFLRSDEVERFSPVEKPKVDLENVHTTRVSNCKGKEEARRDSSGADVEANGYSWSFIDRNGFPVPPTLISKGMEETKEGGLKLNVIQPSAITDEVRGRCRVAIEREGAKGPQYYESPWFQFKSPVEDKNGTSDVSPGEQDYGFTLKIKSESSVLYPRKEGDIVMARPHLPLELNCVAEYEEGVSPRLSDTGALIPQLAWYYRRPELLGDVPIPAELFRVNPGKLQTLVISEVDDHTIRISSDHYDFRDDVAEFQCHAMDGDKLLTTQTVFINRVKELIRVQVFDEKSRTAVYALENTKSTLSCYVEDEISGGRVEPLSYKWEIRDPKLGWDEGIQSGGIATQVTGVNSKDLVLEGLVVAKNDPVSSSYQVRCVAQYNETYFVVSRGYAVNVHRTPELKAIRLIREKPEQQELTGEPAKDIYDAGTDYLLTCKPEFFAGETHAVWEKYNEEFEEWEVISPPMDQLFFESDSTEYEDEGQYRCRVSHNLQDYDYHVIKTLVLDLSRIAGPAPSTKSQQTVTANQQLMLQCADHSASPQVEVEWSFKPSGEAPPEGKEPIALGSYFQYGRNSIFMIPPGQLLESHSGVYTCTRTNEHGQATTEITVTVKPVVYETGYRKKIKV</sequence>
<evidence type="ECO:0000313" key="9">
    <source>
        <dbReference type="Proteomes" id="UP000278807"/>
    </source>
</evidence>
<evidence type="ECO:0000256" key="3">
    <source>
        <dbReference type="ARBA" id="ARBA00023157"/>
    </source>
</evidence>
<feature type="compositionally biased region" description="Basic and acidic residues" evidence="6">
    <location>
        <begin position="407"/>
        <end position="423"/>
    </location>
</feature>
<dbReference type="OrthoDB" id="6284657at2759"/>
<evidence type="ECO:0000256" key="1">
    <source>
        <dbReference type="ARBA" id="ARBA00004479"/>
    </source>
</evidence>
<dbReference type="SMART" id="SM00409">
    <property type="entry name" value="IG"/>
    <property type="match status" value="2"/>
</dbReference>
<keyword evidence="5" id="KW-0393">Immunoglobulin domain</keyword>
<dbReference type="EMBL" id="UZAE01000009">
    <property type="protein sequence ID" value="VDN95906.1"/>
    <property type="molecule type" value="Genomic_DNA"/>
</dbReference>
<feature type="region of interest" description="Disordered" evidence="6">
    <location>
        <begin position="405"/>
        <end position="430"/>
    </location>
</feature>
<keyword evidence="2" id="KW-0472">Membrane</keyword>
<dbReference type="PANTHER" id="PTHR11640">
    <property type="entry name" value="NEPHRIN"/>
    <property type="match status" value="1"/>
</dbReference>
<dbReference type="InterPro" id="IPR036179">
    <property type="entry name" value="Ig-like_dom_sf"/>
</dbReference>
<keyword evidence="4" id="KW-0325">Glycoprotein</keyword>
<comment type="subcellular location">
    <subcellularLocation>
        <location evidence="1">Membrane</location>
        <topology evidence="1">Single-pass type I membrane protein</topology>
    </subcellularLocation>
</comment>
<dbReference type="GO" id="GO:0005911">
    <property type="term" value="C:cell-cell junction"/>
    <property type="evidence" value="ECO:0007669"/>
    <property type="project" value="TreeGrafter"/>
</dbReference>
<dbReference type="GO" id="GO:0005886">
    <property type="term" value="C:plasma membrane"/>
    <property type="evidence" value="ECO:0007669"/>
    <property type="project" value="TreeGrafter"/>
</dbReference>
<dbReference type="Gene3D" id="2.60.40.10">
    <property type="entry name" value="Immunoglobulins"/>
    <property type="match status" value="2"/>
</dbReference>
<dbReference type="GO" id="GO:0098609">
    <property type="term" value="P:cell-cell adhesion"/>
    <property type="evidence" value="ECO:0007669"/>
    <property type="project" value="TreeGrafter"/>
</dbReference>
<feature type="domain" description="Ig-like" evidence="7">
    <location>
        <begin position="1586"/>
        <end position="1680"/>
    </location>
</feature>
<evidence type="ECO:0000313" key="8">
    <source>
        <dbReference type="EMBL" id="VDN95906.1"/>
    </source>
</evidence>
<evidence type="ECO:0000256" key="6">
    <source>
        <dbReference type="SAM" id="MobiDB-lite"/>
    </source>
</evidence>
<dbReference type="InterPro" id="IPR007110">
    <property type="entry name" value="Ig-like_dom"/>
</dbReference>
<evidence type="ECO:0000256" key="4">
    <source>
        <dbReference type="ARBA" id="ARBA00023180"/>
    </source>
</evidence>
<name>A0A0R3SZV7_RODNA</name>
<dbReference type="InterPro" id="IPR003599">
    <property type="entry name" value="Ig_sub"/>
</dbReference>
<organism evidence="10">
    <name type="scientific">Rodentolepis nana</name>
    <name type="common">Dwarf tapeworm</name>
    <name type="synonym">Hymenolepis nana</name>
    <dbReference type="NCBI Taxonomy" id="102285"/>
    <lineage>
        <taxon>Eukaryota</taxon>
        <taxon>Metazoa</taxon>
        <taxon>Spiralia</taxon>
        <taxon>Lophotrochozoa</taxon>
        <taxon>Platyhelminthes</taxon>
        <taxon>Cestoda</taxon>
        <taxon>Eucestoda</taxon>
        <taxon>Cyclophyllidea</taxon>
        <taxon>Hymenolepididae</taxon>
        <taxon>Rodentolepis</taxon>
    </lineage>
</organism>
<dbReference type="GO" id="GO:0050839">
    <property type="term" value="F:cell adhesion molecule binding"/>
    <property type="evidence" value="ECO:0007669"/>
    <property type="project" value="TreeGrafter"/>
</dbReference>
<feature type="domain" description="Ig-like" evidence="7">
    <location>
        <begin position="1471"/>
        <end position="1562"/>
    </location>
</feature>
<feature type="domain" description="Ig-like" evidence="7">
    <location>
        <begin position="151"/>
        <end position="240"/>
    </location>
</feature>
<evidence type="ECO:0000256" key="5">
    <source>
        <dbReference type="ARBA" id="ARBA00023319"/>
    </source>
</evidence>
<dbReference type="PROSITE" id="PS50835">
    <property type="entry name" value="IG_LIKE"/>
    <property type="match status" value="3"/>
</dbReference>
<reference evidence="8 9" key="2">
    <citation type="submission" date="2018-11" db="EMBL/GenBank/DDBJ databases">
        <authorList>
            <consortium name="Pathogen Informatics"/>
        </authorList>
    </citation>
    <scope>NUCLEOTIDE SEQUENCE [LARGE SCALE GENOMIC DNA]</scope>
</reference>
<dbReference type="InterPro" id="IPR051275">
    <property type="entry name" value="Cell_adhesion_signaling"/>
</dbReference>
<accession>A0A0R3SZV7</accession>
<dbReference type="PANTHER" id="PTHR11640:SF158">
    <property type="entry name" value="V-SET AND IMMUNOGLOBULIN DOMAIN-CONTAINING PROTEIN 10-LIKE 2"/>
    <property type="match status" value="1"/>
</dbReference>
<dbReference type="WBParaSite" id="HNAJ_0000004601-mRNA-1">
    <property type="protein sequence ID" value="HNAJ_0000004601-mRNA-1"/>
    <property type="gene ID" value="HNAJ_0000004601"/>
</dbReference>
<gene>
    <name evidence="8" type="ORF">HNAJ_LOCUS47</name>
</gene>
<evidence type="ECO:0000256" key="2">
    <source>
        <dbReference type="ARBA" id="ARBA00023136"/>
    </source>
</evidence>
<dbReference type="Proteomes" id="UP000278807">
    <property type="component" value="Unassembled WGS sequence"/>
</dbReference>
<keyword evidence="3" id="KW-1015">Disulfide bond</keyword>
<protein>
    <submittedName>
        <fullName evidence="10">Ig-like domain-containing protein</fullName>
    </submittedName>
</protein>